<dbReference type="InterPro" id="IPR036259">
    <property type="entry name" value="MFS_trans_sf"/>
</dbReference>
<accession>D7A9Z7</accession>
<organism evidence="6 7">
    <name type="scientific">Ancylobacter novellus (strain ATCC 8093 / DSM 506 / JCM 20403 / CCM 1077 / IAM 12100 / NBRC 12443 / NCIMB 10456)</name>
    <name type="common">Starkeya novella</name>
    <dbReference type="NCBI Taxonomy" id="639283"/>
    <lineage>
        <taxon>Bacteria</taxon>
        <taxon>Pseudomonadati</taxon>
        <taxon>Pseudomonadota</taxon>
        <taxon>Alphaproteobacteria</taxon>
        <taxon>Hyphomicrobiales</taxon>
        <taxon>Xanthobacteraceae</taxon>
        <taxon>Ancylobacter</taxon>
    </lineage>
</organism>
<dbReference type="SUPFAM" id="SSF103473">
    <property type="entry name" value="MFS general substrate transporter"/>
    <property type="match status" value="1"/>
</dbReference>
<keyword evidence="1 4" id="KW-0812">Transmembrane</keyword>
<dbReference type="STRING" id="639283.Snov_3510"/>
<feature type="transmembrane region" description="Helical" evidence="4">
    <location>
        <begin position="274"/>
        <end position="299"/>
    </location>
</feature>
<dbReference type="eggNOG" id="COG2271">
    <property type="taxonomic scope" value="Bacteria"/>
</dbReference>
<dbReference type="Proteomes" id="UP000006633">
    <property type="component" value="Chromosome"/>
</dbReference>
<keyword evidence="2 4" id="KW-1133">Transmembrane helix</keyword>
<feature type="transmembrane region" description="Helical" evidence="4">
    <location>
        <begin position="305"/>
        <end position="326"/>
    </location>
</feature>
<feature type="transmembrane region" description="Helical" evidence="4">
    <location>
        <begin position="163"/>
        <end position="185"/>
    </location>
</feature>
<dbReference type="PANTHER" id="PTHR23527">
    <property type="entry name" value="BLL3282 PROTEIN"/>
    <property type="match status" value="1"/>
</dbReference>
<evidence type="ECO:0000256" key="4">
    <source>
        <dbReference type="SAM" id="Phobius"/>
    </source>
</evidence>
<dbReference type="PANTHER" id="PTHR23527:SF1">
    <property type="entry name" value="BLL3282 PROTEIN"/>
    <property type="match status" value="1"/>
</dbReference>
<feature type="domain" description="Major facilitator superfamily (MFS) profile" evidence="5">
    <location>
        <begin position="7"/>
        <end position="395"/>
    </location>
</feature>
<dbReference type="PROSITE" id="PS50850">
    <property type="entry name" value="MFS"/>
    <property type="match status" value="1"/>
</dbReference>
<evidence type="ECO:0000256" key="3">
    <source>
        <dbReference type="ARBA" id="ARBA00023136"/>
    </source>
</evidence>
<feature type="transmembrane region" description="Helical" evidence="4">
    <location>
        <begin position="73"/>
        <end position="90"/>
    </location>
</feature>
<dbReference type="InterPro" id="IPR020846">
    <property type="entry name" value="MFS_dom"/>
</dbReference>
<feature type="transmembrane region" description="Helical" evidence="4">
    <location>
        <begin position="338"/>
        <end position="356"/>
    </location>
</feature>
<dbReference type="Pfam" id="PF07690">
    <property type="entry name" value="MFS_1"/>
    <property type="match status" value="1"/>
</dbReference>
<feature type="transmembrane region" description="Helical" evidence="4">
    <location>
        <begin position="246"/>
        <end position="267"/>
    </location>
</feature>
<evidence type="ECO:0000259" key="5">
    <source>
        <dbReference type="PROSITE" id="PS50850"/>
    </source>
</evidence>
<dbReference type="KEGG" id="sno:Snov_3510"/>
<gene>
    <name evidence="6" type="ordered locus">Snov_3510</name>
</gene>
<dbReference type="GO" id="GO:0022857">
    <property type="term" value="F:transmembrane transporter activity"/>
    <property type="evidence" value="ECO:0007669"/>
    <property type="project" value="InterPro"/>
</dbReference>
<reference evidence="6 7" key="1">
    <citation type="journal article" date="2012" name="Stand. Genomic Sci.">
        <title>Complete genome sequence of the facultatively chemolithoautotrophic and methylotrophic alpha Proteobacterium Starkeya novella type strain (ATCC 8093(T)).</title>
        <authorList>
            <person name="Kappler U."/>
            <person name="Davenport K."/>
            <person name="Beatson S."/>
            <person name="Lucas S."/>
            <person name="Lapidus A."/>
            <person name="Copeland A."/>
            <person name="Berry K.W."/>
            <person name="Glavina Del Rio T."/>
            <person name="Hammon N."/>
            <person name="Dalin E."/>
            <person name="Tice H."/>
            <person name="Pitluck S."/>
            <person name="Richardson P."/>
            <person name="Bruce D."/>
            <person name="Goodwin L.A."/>
            <person name="Han C."/>
            <person name="Tapia R."/>
            <person name="Detter J.C."/>
            <person name="Chang Y.J."/>
            <person name="Jeffries C.D."/>
            <person name="Land M."/>
            <person name="Hauser L."/>
            <person name="Kyrpides N.C."/>
            <person name="Goker M."/>
            <person name="Ivanova N."/>
            <person name="Klenk H.P."/>
            <person name="Woyke T."/>
        </authorList>
    </citation>
    <scope>NUCLEOTIDE SEQUENCE [LARGE SCALE GENOMIC DNA]</scope>
    <source>
        <strain evidence="7">ATCC 8093 / DSM 506 / JCM 20403 / CCM 1077 / IAM 12100 / NBRC 12443 / NCIMB 10456</strain>
    </source>
</reference>
<dbReference type="InterPro" id="IPR011701">
    <property type="entry name" value="MFS"/>
</dbReference>
<dbReference type="InterPro" id="IPR052952">
    <property type="entry name" value="MFS-Transporter"/>
</dbReference>
<dbReference type="Gene3D" id="1.20.1250.20">
    <property type="entry name" value="MFS general substrate transporter like domains"/>
    <property type="match status" value="2"/>
</dbReference>
<keyword evidence="3 4" id="KW-0472">Membrane</keyword>
<evidence type="ECO:0000256" key="1">
    <source>
        <dbReference type="ARBA" id="ARBA00022692"/>
    </source>
</evidence>
<name>D7A9Z7_ANCN5</name>
<feature type="transmembrane region" description="Helical" evidence="4">
    <location>
        <begin position="213"/>
        <end position="240"/>
    </location>
</feature>
<feature type="transmembrane region" description="Helical" evidence="4">
    <location>
        <begin position="47"/>
        <end position="66"/>
    </location>
</feature>
<protein>
    <submittedName>
        <fullName evidence="6">Major facilitator superfamily MFS_1</fullName>
    </submittedName>
</protein>
<dbReference type="EMBL" id="CP002026">
    <property type="protein sequence ID" value="ADH90784.1"/>
    <property type="molecule type" value="Genomic_DNA"/>
</dbReference>
<dbReference type="AlphaFoldDB" id="D7A9Z7"/>
<dbReference type="HOGENOM" id="CLU_001265_58_2_5"/>
<proteinExistence type="predicted"/>
<dbReference type="RefSeq" id="WP_013168285.1">
    <property type="nucleotide sequence ID" value="NC_014217.1"/>
</dbReference>
<evidence type="ECO:0000256" key="2">
    <source>
        <dbReference type="ARBA" id="ARBA00022989"/>
    </source>
</evidence>
<dbReference type="OrthoDB" id="7488909at2"/>
<keyword evidence="7" id="KW-1185">Reference proteome</keyword>
<sequence length="396" mass="40408">MSRHGSSALLFATMFPQTAMSMMVFTPPVVAEHLTHTLALPPETAGLYAAVSYFFVAIGTLCTGMLTTRIGPLRLSFACIIVGGLALALFGLGSLAAVLLATALMGLCYGPLTPASQQAIANGEPIANIALFLSIRQTAVPLGAMLAGLIIPPLVIRLDLGAALVLVGLVVSLGGLATAALLAIVRAEKPAQRPAEGAGLLGAFRLMLRNRPLLALSCASIVYAALQLIVSSLLVVFLMHELERDLVTAGVMLGISQAAAVAGRIGWGYVADRFNALAGTLAAVGAGMAAACALTFLMTPRTPDWMVAIVVFALGGTASGWNGVFLANLMRMAPPTQAGFAASGALMFSYLGIVLGPPLFGALAALIGFSAAFLAFGVLAFAAAILCWRAAAAIAN</sequence>
<feature type="transmembrane region" description="Helical" evidence="4">
    <location>
        <begin position="362"/>
        <end position="388"/>
    </location>
</feature>
<evidence type="ECO:0000313" key="6">
    <source>
        <dbReference type="EMBL" id="ADH90784.1"/>
    </source>
</evidence>
<evidence type="ECO:0000313" key="7">
    <source>
        <dbReference type="Proteomes" id="UP000006633"/>
    </source>
</evidence>